<dbReference type="Gene3D" id="2.30.30.40">
    <property type="entry name" value="SH3 Domains"/>
    <property type="match status" value="1"/>
</dbReference>
<dbReference type="PANTHER" id="PTHR47219">
    <property type="entry name" value="RAB GTPASE-ACTIVATING PROTEIN 1-LIKE"/>
    <property type="match status" value="1"/>
</dbReference>
<evidence type="ECO:0000313" key="6">
    <source>
        <dbReference type="Proteomes" id="UP000267027"/>
    </source>
</evidence>
<dbReference type="PANTHER" id="PTHR47219:SF13">
    <property type="entry name" value="RUN AND TBC1 DOMAIN-CONTAINING PROTEIN 3"/>
    <property type="match status" value="1"/>
</dbReference>
<keyword evidence="6" id="KW-1185">Reference proteome</keyword>
<dbReference type="OMA" id="EIVQKWY"/>
<keyword evidence="1 2" id="KW-0728">SH3 domain</keyword>
<dbReference type="Pfam" id="PF00018">
    <property type="entry name" value="SH3_1"/>
    <property type="match status" value="1"/>
</dbReference>
<dbReference type="InterPro" id="IPR035833">
    <property type="entry name" value="SGSM3_SH3"/>
</dbReference>
<gene>
    <name evidence="5" type="ORF">ACOC_LOCUS9747</name>
</gene>
<dbReference type="Gene3D" id="1.10.8.270">
    <property type="entry name" value="putative rabgap domain of human tbc1 domain family member 14 like domains"/>
    <property type="match status" value="1"/>
</dbReference>
<dbReference type="InterPro" id="IPR000195">
    <property type="entry name" value="Rab-GAP-TBC_dom"/>
</dbReference>
<dbReference type="FunFam" id="2.30.30.40:FF:000115">
    <property type="entry name" value="Small G protein signaling modulator 3 homolog"/>
    <property type="match status" value="1"/>
</dbReference>
<dbReference type="InterPro" id="IPR035969">
    <property type="entry name" value="Rab-GAP_TBC_sf"/>
</dbReference>
<protein>
    <submittedName>
        <fullName evidence="7">RUN and TBC1 domain-containing protein 3</fullName>
    </submittedName>
</protein>
<dbReference type="GO" id="GO:0005096">
    <property type="term" value="F:GTPase activator activity"/>
    <property type="evidence" value="ECO:0007669"/>
    <property type="project" value="TreeGrafter"/>
</dbReference>
<reference evidence="5 6" key="2">
    <citation type="submission" date="2018-11" db="EMBL/GenBank/DDBJ databases">
        <authorList>
            <consortium name="Pathogen Informatics"/>
        </authorList>
    </citation>
    <scope>NUCLEOTIDE SEQUENCE [LARGE SCALE GENOMIC DNA]</scope>
    <source>
        <strain evidence="5 6">Costa Rica</strain>
    </source>
</reference>
<feature type="domain" description="Rab-GAP TBC" evidence="4">
    <location>
        <begin position="122"/>
        <end position="313"/>
    </location>
</feature>
<organism evidence="7">
    <name type="scientific">Angiostrongylus costaricensis</name>
    <name type="common">Nematode worm</name>
    <dbReference type="NCBI Taxonomy" id="334426"/>
    <lineage>
        <taxon>Eukaryota</taxon>
        <taxon>Metazoa</taxon>
        <taxon>Ecdysozoa</taxon>
        <taxon>Nematoda</taxon>
        <taxon>Chromadorea</taxon>
        <taxon>Rhabditida</taxon>
        <taxon>Rhabditina</taxon>
        <taxon>Rhabditomorpha</taxon>
        <taxon>Strongyloidea</taxon>
        <taxon>Metastrongylidae</taxon>
        <taxon>Angiostrongylus</taxon>
    </lineage>
</organism>
<dbReference type="PROSITE" id="PS50086">
    <property type="entry name" value="TBC_RABGAP"/>
    <property type="match status" value="1"/>
</dbReference>
<dbReference type="EMBL" id="UYYA01004346">
    <property type="protein sequence ID" value="VDM61332.1"/>
    <property type="molecule type" value="Genomic_DNA"/>
</dbReference>
<dbReference type="SUPFAM" id="SSF47923">
    <property type="entry name" value="Ypt/Rab-GAP domain of gyp1p"/>
    <property type="match status" value="2"/>
</dbReference>
<dbReference type="SMART" id="SM00164">
    <property type="entry name" value="TBC"/>
    <property type="match status" value="1"/>
</dbReference>
<dbReference type="SMART" id="SM00326">
    <property type="entry name" value="SH3"/>
    <property type="match status" value="1"/>
</dbReference>
<reference evidence="7" key="1">
    <citation type="submission" date="2017-02" db="UniProtKB">
        <authorList>
            <consortium name="WormBaseParasite"/>
        </authorList>
    </citation>
    <scope>IDENTIFICATION</scope>
</reference>
<dbReference type="Proteomes" id="UP000267027">
    <property type="component" value="Unassembled WGS sequence"/>
</dbReference>
<dbReference type="STRING" id="334426.A0A0R3PUW3"/>
<evidence type="ECO:0000259" key="3">
    <source>
        <dbReference type="PROSITE" id="PS50002"/>
    </source>
</evidence>
<name>A0A0R3PUW3_ANGCS</name>
<evidence type="ECO:0000256" key="1">
    <source>
        <dbReference type="ARBA" id="ARBA00022443"/>
    </source>
</evidence>
<dbReference type="InterPro" id="IPR001452">
    <property type="entry name" value="SH3_domain"/>
</dbReference>
<dbReference type="PROSITE" id="PS50002">
    <property type="entry name" value="SH3"/>
    <property type="match status" value="1"/>
</dbReference>
<dbReference type="FunFam" id="1.10.8.270:FF:000051">
    <property type="entry name" value="TBC (Tre-2/Bub2/Cdc16) domain family"/>
    <property type="match status" value="1"/>
</dbReference>
<dbReference type="AlphaFoldDB" id="A0A0R3PUW3"/>
<dbReference type="InterPro" id="IPR036028">
    <property type="entry name" value="SH3-like_dom_sf"/>
</dbReference>
<accession>A0A0R3PUW3</accession>
<dbReference type="Gene3D" id="1.10.472.80">
    <property type="entry name" value="Ypt/Rab-GAP domain of gyp1p, domain 3"/>
    <property type="match status" value="1"/>
</dbReference>
<dbReference type="OrthoDB" id="44736at2759"/>
<evidence type="ECO:0000313" key="7">
    <source>
        <dbReference type="WBParaSite" id="ACOC_0000974601-mRNA-1"/>
    </source>
</evidence>
<evidence type="ECO:0000256" key="2">
    <source>
        <dbReference type="PROSITE-ProRule" id="PRU00192"/>
    </source>
</evidence>
<sequence>MPIACARRTYETTKEASHVDQPIHTSAFTLDDTPFSAISADLVPSFIEDPKEYFDEFGFRKGDDTAGQAGEAVEIENASHRMRFLAALEFAHSGLKDELVWSKVNVETLYTDRVQQLIKDGGIPHSMRPYLWPRFAGATDKCSAAGYSYSEVLRQSAQDKPSIGVQIERSLLRTLPNNICFWKKNSIGIDALRRVLKAIAFIYPDLGFCDGMGVIAATLLLFCSEETTFWMMATLIEDILPPNYYSQSLLGVQADELATRHLMKSHVPDLNRILDELDVEVSLVTVNWLMTLFATVLPIRTLLRVWDFIFYTGSVTIFRVVISVMKMKEDEIVDIGRSSKSSADLFNAVSQLPHSVTGVDKLVEYMTSFEFTITEHLISELRKKYQAILMADQGMIVNATTDTNLPKQKVQRRKLARSKSIIHQIFHLKEERIQSENDPKLKNIRQTEILVDLRDSVMQICRYFISCDEKMELNISTKADYSPESHMQDIDNFLTGRREGHKRARALLDFARRDEDELGFRKNDIITVICEKDEHCWVGEVNGLRGWFPAKFVEVVDERGKNYTVYGDEAVSPEITEYVRGNRASRLANSFRQVMDHGIMESVLYPSTAYHPWSFVEDIAYHLVEKHFNLVYSRLTLCNTFKLDQDGKVG</sequence>
<dbReference type="CDD" id="cd11813">
    <property type="entry name" value="SH3_SGSM3"/>
    <property type="match status" value="1"/>
</dbReference>
<dbReference type="GO" id="GO:0031267">
    <property type="term" value="F:small GTPase binding"/>
    <property type="evidence" value="ECO:0007669"/>
    <property type="project" value="TreeGrafter"/>
</dbReference>
<dbReference type="InterPro" id="IPR050302">
    <property type="entry name" value="Rab_GAP_TBC_domain"/>
</dbReference>
<evidence type="ECO:0000313" key="5">
    <source>
        <dbReference type="EMBL" id="VDM61332.1"/>
    </source>
</evidence>
<evidence type="ECO:0000259" key="4">
    <source>
        <dbReference type="PROSITE" id="PS50086"/>
    </source>
</evidence>
<proteinExistence type="predicted"/>
<feature type="domain" description="SH3" evidence="3">
    <location>
        <begin position="499"/>
        <end position="558"/>
    </location>
</feature>
<dbReference type="SUPFAM" id="SSF50044">
    <property type="entry name" value="SH3-domain"/>
    <property type="match status" value="1"/>
</dbReference>
<dbReference type="Pfam" id="PF00566">
    <property type="entry name" value="RabGAP-TBC"/>
    <property type="match status" value="1"/>
</dbReference>
<dbReference type="WBParaSite" id="ACOC_0000974601-mRNA-1">
    <property type="protein sequence ID" value="ACOC_0000974601-mRNA-1"/>
    <property type="gene ID" value="ACOC_0000974601"/>
</dbReference>